<feature type="compositionally biased region" description="Basic and acidic residues" evidence="10">
    <location>
        <begin position="1"/>
        <end position="15"/>
    </location>
</feature>
<dbReference type="Pfam" id="PF01233">
    <property type="entry name" value="NMT"/>
    <property type="match status" value="1"/>
</dbReference>
<dbReference type="FunFam" id="3.40.630.30:FF:000056">
    <property type="entry name" value="Glycylpeptide N-tetradecanoyltransferase"/>
    <property type="match status" value="1"/>
</dbReference>
<comment type="catalytic activity">
    <reaction evidence="7 8">
        <text>N-terminal glycyl-[protein] + tetradecanoyl-CoA = N-tetradecanoylglycyl-[protein] + CoA + H(+)</text>
        <dbReference type="Rhea" id="RHEA:15521"/>
        <dbReference type="Rhea" id="RHEA-COMP:12666"/>
        <dbReference type="Rhea" id="RHEA-COMP:12667"/>
        <dbReference type="ChEBI" id="CHEBI:15378"/>
        <dbReference type="ChEBI" id="CHEBI:57287"/>
        <dbReference type="ChEBI" id="CHEBI:57385"/>
        <dbReference type="ChEBI" id="CHEBI:64723"/>
        <dbReference type="ChEBI" id="CHEBI:133050"/>
        <dbReference type="EC" id="2.3.1.97"/>
    </reaction>
</comment>
<evidence type="ECO:0000256" key="9">
    <source>
        <dbReference type="RuleBase" id="RU004178"/>
    </source>
</evidence>
<evidence type="ECO:0000256" key="1">
    <source>
        <dbReference type="ARBA" id="ARBA00003900"/>
    </source>
</evidence>
<dbReference type="Pfam" id="PF02799">
    <property type="entry name" value="NMT_C"/>
    <property type="match status" value="1"/>
</dbReference>
<keyword evidence="14" id="KW-1185">Reference proteome</keyword>
<dbReference type="EMBL" id="JAUKUD010000003">
    <property type="protein sequence ID" value="KAK0749727.1"/>
    <property type="molecule type" value="Genomic_DNA"/>
</dbReference>
<dbReference type="EC" id="2.3.1.97" evidence="3 8"/>
<evidence type="ECO:0000256" key="10">
    <source>
        <dbReference type="SAM" id="MobiDB-lite"/>
    </source>
</evidence>
<dbReference type="InterPro" id="IPR022677">
    <property type="entry name" value="NMT_C"/>
</dbReference>
<dbReference type="Gene3D" id="3.40.630.30">
    <property type="match status" value="2"/>
</dbReference>
<comment type="similarity">
    <text evidence="2 9">Belongs to the NMT family.</text>
</comment>
<protein>
    <recommendedName>
        <fullName evidence="4 8">Glycylpeptide N-tetradecanoyltransferase</fullName>
        <ecNumber evidence="3 8">2.3.1.97</ecNumber>
    </recommendedName>
</protein>
<feature type="compositionally biased region" description="Basic residues" evidence="10">
    <location>
        <begin position="54"/>
        <end position="65"/>
    </location>
</feature>
<sequence>MAEESKPVKDLREGGEVSAPSGPGKGKQTVESDDESGSEVEAKGSSTAGDVSGKKKKKKSKKSKAKQVISQALAGSGSSADTVKDPKKAIEGLTTQQVNEFMTLNPALADELRAANPDADPAALAEIFKKLRLQDIMTGLATSGKNRKDLGAYKFWATQPVPQFGDEKKDLFEEGPLRVQKIEDIPKEPEKLALEQFRWVTMDLTDEAEMTEVEKLLYGHYVEDDEAMFRFKYSLAILKWSLLSPGWKKEWHVGIRSGNTLCAFISAIPVDLRVRDKVLKASEVNFLCVHKKLRGKRLAPVLIKEITRLCNLEGVFQAIYTGGNVLPRPVSTCRYYHRALNWTKLNECGFSHVPPNSKAQFQVRKFHLPESTSTRGLREMKVDDIDAVHSLLGRYLKRFDLAPSFTKEEVGHWLLNKDRPTDEKIVWVYVVEDANGKITDMFSFYLLESSVIKSPKHSSIRAAYLFYYASETGLTTPVDKSALKARLNDLMHDALILAKGFDFDVFNALSLMDNALFLEQQKFGAGDGQLHYYLFNYKANPIAGGVNIKNELDPDNLSGVAFVAL</sequence>
<evidence type="ECO:0000256" key="4">
    <source>
        <dbReference type="ARBA" id="ARBA00022240"/>
    </source>
</evidence>
<dbReference type="PROSITE" id="PS00976">
    <property type="entry name" value="NMT_2"/>
    <property type="match status" value="1"/>
</dbReference>
<feature type="domain" description="Glycylpeptide N-tetradecanoyltransferase C-terminal" evidence="12">
    <location>
        <begin position="347"/>
        <end position="560"/>
    </location>
</feature>
<dbReference type="SUPFAM" id="SSF55729">
    <property type="entry name" value="Acyl-CoA N-acyltransferases (Nat)"/>
    <property type="match status" value="2"/>
</dbReference>
<dbReference type="InterPro" id="IPR000903">
    <property type="entry name" value="NMT"/>
</dbReference>
<evidence type="ECO:0000256" key="5">
    <source>
        <dbReference type="ARBA" id="ARBA00022679"/>
    </source>
</evidence>
<dbReference type="PROSITE" id="PS00975">
    <property type="entry name" value="NMT_1"/>
    <property type="match status" value="1"/>
</dbReference>
<dbReference type="AlphaFoldDB" id="A0AA40F1X9"/>
<evidence type="ECO:0000313" key="13">
    <source>
        <dbReference type="EMBL" id="KAK0749727.1"/>
    </source>
</evidence>
<evidence type="ECO:0000259" key="11">
    <source>
        <dbReference type="Pfam" id="PF01233"/>
    </source>
</evidence>
<dbReference type="InterPro" id="IPR022676">
    <property type="entry name" value="NMT_N"/>
</dbReference>
<dbReference type="GO" id="GO:0004379">
    <property type="term" value="F:glycylpeptide N-tetradecanoyltransferase activity"/>
    <property type="evidence" value="ECO:0007669"/>
    <property type="project" value="UniProtKB-EC"/>
</dbReference>
<comment type="caution">
    <text evidence="13">The sequence shown here is derived from an EMBL/GenBank/DDBJ whole genome shotgun (WGS) entry which is preliminary data.</text>
</comment>
<dbReference type="InterPro" id="IPR016181">
    <property type="entry name" value="Acyl_CoA_acyltransferase"/>
</dbReference>
<dbReference type="Proteomes" id="UP001172155">
    <property type="component" value="Unassembled WGS sequence"/>
</dbReference>
<dbReference type="InterPro" id="IPR022678">
    <property type="entry name" value="NMT_CS"/>
</dbReference>
<feature type="domain" description="Glycylpeptide N-tetradecanoyltransferase N-terminal" evidence="11">
    <location>
        <begin position="180"/>
        <end position="333"/>
    </location>
</feature>
<dbReference type="GO" id="GO:0005737">
    <property type="term" value="C:cytoplasm"/>
    <property type="evidence" value="ECO:0007669"/>
    <property type="project" value="TreeGrafter"/>
</dbReference>
<evidence type="ECO:0000256" key="2">
    <source>
        <dbReference type="ARBA" id="ARBA00009469"/>
    </source>
</evidence>
<evidence type="ECO:0000259" key="12">
    <source>
        <dbReference type="Pfam" id="PF02799"/>
    </source>
</evidence>
<evidence type="ECO:0000256" key="8">
    <source>
        <dbReference type="RuleBase" id="RU000586"/>
    </source>
</evidence>
<comment type="function">
    <text evidence="1 8">Adds a myristoyl group to the N-terminal glycine residue of certain cellular proteins.</text>
</comment>
<dbReference type="PANTHER" id="PTHR11377:SF5">
    <property type="entry name" value="GLYCYLPEPTIDE N-TETRADECANOYLTRANSFERASE"/>
    <property type="match status" value="1"/>
</dbReference>
<accession>A0AA40F1X9</accession>
<organism evidence="13 14">
    <name type="scientific">Schizothecium vesticola</name>
    <dbReference type="NCBI Taxonomy" id="314040"/>
    <lineage>
        <taxon>Eukaryota</taxon>
        <taxon>Fungi</taxon>
        <taxon>Dikarya</taxon>
        <taxon>Ascomycota</taxon>
        <taxon>Pezizomycotina</taxon>
        <taxon>Sordariomycetes</taxon>
        <taxon>Sordariomycetidae</taxon>
        <taxon>Sordariales</taxon>
        <taxon>Schizotheciaceae</taxon>
        <taxon>Schizothecium</taxon>
    </lineage>
</organism>
<dbReference type="PANTHER" id="PTHR11377">
    <property type="entry name" value="N-MYRISTOYL TRANSFERASE"/>
    <property type="match status" value="1"/>
</dbReference>
<evidence type="ECO:0000256" key="7">
    <source>
        <dbReference type="ARBA" id="ARBA00048276"/>
    </source>
</evidence>
<evidence type="ECO:0000313" key="14">
    <source>
        <dbReference type="Proteomes" id="UP001172155"/>
    </source>
</evidence>
<gene>
    <name evidence="13" type="ORF">B0T18DRAFT_427803</name>
</gene>
<keyword evidence="6 8" id="KW-0012">Acyltransferase</keyword>
<feature type="region of interest" description="Disordered" evidence="10">
    <location>
        <begin position="1"/>
        <end position="84"/>
    </location>
</feature>
<evidence type="ECO:0000256" key="3">
    <source>
        <dbReference type="ARBA" id="ARBA00012923"/>
    </source>
</evidence>
<name>A0AA40F1X9_9PEZI</name>
<evidence type="ECO:0000256" key="6">
    <source>
        <dbReference type="ARBA" id="ARBA00023315"/>
    </source>
</evidence>
<proteinExistence type="inferred from homology"/>
<keyword evidence="5 8" id="KW-0808">Transferase</keyword>
<reference evidence="13" key="1">
    <citation type="submission" date="2023-06" db="EMBL/GenBank/DDBJ databases">
        <title>Genome-scale phylogeny and comparative genomics of the fungal order Sordariales.</title>
        <authorList>
            <consortium name="Lawrence Berkeley National Laboratory"/>
            <person name="Hensen N."/>
            <person name="Bonometti L."/>
            <person name="Westerberg I."/>
            <person name="Brannstrom I.O."/>
            <person name="Guillou S."/>
            <person name="Cros-Aarteil S."/>
            <person name="Calhoun S."/>
            <person name="Haridas S."/>
            <person name="Kuo A."/>
            <person name="Mondo S."/>
            <person name="Pangilinan J."/>
            <person name="Riley R."/>
            <person name="LaButti K."/>
            <person name="Andreopoulos B."/>
            <person name="Lipzen A."/>
            <person name="Chen C."/>
            <person name="Yanf M."/>
            <person name="Daum C."/>
            <person name="Ng V."/>
            <person name="Clum A."/>
            <person name="Steindorff A."/>
            <person name="Ohm R."/>
            <person name="Martin F."/>
            <person name="Silar P."/>
            <person name="Natvig D."/>
            <person name="Lalanne C."/>
            <person name="Gautier V."/>
            <person name="Ament-velasquez S.L."/>
            <person name="Kruys A."/>
            <person name="Hutchinson M.I."/>
            <person name="Powell A.J."/>
            <person name="Barry K."/>
            <person name="Miller A.N."/>
            <person name="Grigoriev I.V."/>
            <person name="Debuchy R."/>
            <person name="Gladieux P."/>
            <person name="Thoren M.H."/>
            <person name="Johannesson H."/>
        </authorList>
    </citation>
    <scope>NUCLEOTIDE SEQUENCE</scope>
    <source>
        <strain evidence="13">SMH3187-1</strain>
    </source>
</reference>